<keyword evidence="8" id="KW-1185">Reference proteome</keyword>
<dbReference type="InterPro" id="IPR010583">
    <property type="entry name" value="MipA"/>
</dbReference>
<reference evidence="7 8" key="1">
    <citation type="submission" date="2020-02" db="EMBL/GenBank/DDBJ databases">
        <title>Nitrogenibacter mangrovi gen. nov., sp. nov. isolated from mangrove sediment, a denitrifying betaproteobacterium.</title>
        <authorList>
            <person name="Liao H."/>
            <person name="Tian Y."/>
        </authorList>
    </citation>
    <scope>NUCLEOTIDE SEQUENCE [LARGE SCALE GENOMIC DNA]</scope>
    <source>
        <strain evidence="7 8">M9-3-2</strain>
    </source>
</reference>
<protein>
    <submittedName>
        <fullName evidence="7">MipA/OmpV family protein</fullName>
    </submittedName>
</protein>
<keyword evidence="3 6" id="KW-0732">Signal</keyword>
<feature type="signal peptide" evidence="6">
    <location>
        <begin position="1"/>
        <end position="21"/>
    </location>
</feature>
<evidence type="ECO:0000256" key="5">
    <source>
        <dbReference type="ARBA" id="ARBA00023237"/>
    </source>
</evidence>
<name>A0A6C1BB96_9RHOO</name>
<evidence type="ECO:0000313" key="8">
    <source>
        <dbReference type="Proteomes" id="UP000501991"/>
    </source>
</evidence>
<evidence type="ECO:0000256" key="1">
    <source>
        <dbReference type="ARBA" id="ARBA00004442"/>
    </source>
</evidence>
<dbReference type="PANTHER" id="PTHR38776:SF1">
    <property type="entry name" value="MLTA-INTERACTING PROTEIN-RELATED"/>
    <property type="match status" value="1"/>
</dbReference>
<evidence type="ECO:0000313" key="7">
    <source>
        <dbReference type="EMBL" id="QID19680.1"/>
    </source>
</evidence>
<gene>
    <name evidence="7" type="ORF">G3580_01755</name>
</gene>
<evidence type="ECO:0000256" key="6">
    <source>
        <dbReference type="SAM" id="SignalP"/>
    </source>
</evidence>
<dbReference type="KEGG" id="azq:G3580_01755"/>
<keyword evidence="4" id="KW-0472">Membrane</keyword>
<dbReference type="EMBL" id="CP048836">
    <property type="protein sequence ID" value="QID19680.1"/>
    <property type="molecule type" value="Genomic_DNA"/>
</dbReference>
<dbReference type="Pfam" id="PF06629">
    <property type="entry name" value="MipA"/>
    <property type="match status" value="1"/>
</dbReference>
<accession>A0A6C1BB96</accession>
<comment type="similarity">
    <text evidence="2">Belongs to the MipA/OmpV family.</text>
</comment>
<dbReference type="AlphaFoldDB" id="A0A6C1BB96"/>
<organism evidence="7 8">
    <name type="scientific">Nitrogeniibacter mangrovi</name>
    <dbReference type="NCBI Taxonomy" id="2016596"/>
    <lineage>
        <taxon>Bacteria</taxon>
        <taxon>Pseudomonadati</taxon>
        <taxon>Pseudomonadota</taxon>
        <taxon>Betaproteobacteria</taxon>
        <taxon>Rhodocyclales</taxon>
        <taxon>Zoogloeaceae</taxon>
        <taxon>Nitrogeniibacter</taxon>
    </lineage>
</organism>
<sequence>MRNAHLLGALMVLVTGTAAVAAEKPLWELGLGVGAVSFPDYRGSDRQRLHPVPIPYVIYRGDFLKADRKGVRGVFFDTDRVELNVSLAASVPVNSDGNDARRGMADLKPTVEIGPSLDIALWRSDDRRAQLDLRLPLRWATIVSGSPRDVGLVFSPRINLDVRDPLGYAGWNLGLLTGPIYADARNNAYFYDVTPADATATRPAYAAGGGYGGTQFLAALSRRYPRYWMGAFVRYDTLRGAVFEDSPLVRRDSAWAAGFGIAWMLGESSRRVEAED</sequence>
<evidence type="ECO:0000256" key="4">
    <source>
        <dbReference type="ARBA" id="ARBA00023136"/>
    </source>
</evidence>
<comment type="subcellular location">
    <subcellularLocation>
        <location evidence="1">Cell outer membrane</location>
    </subcellularLocation>
</comment>
<evidence type="ECO:0000256" key="2">
    <source>
        <dbReference type="ARBA" id="ARBA00005722"/>
    </source>
</evidence>
<keyword evidence="5" id="KW-0998">Cell outer membrane</keyword>
<feature type="chain" id="PRO_5025626913" evidence="6">
    <location>
        <begin position="22"/>
        <end position="276"/>
    </location>
</feature>
<proteinExistence type="inferred from homology"/>
<dbReference type="PANTHER" id="PTHR38776">
    <property type="entry name" value="MLTA-INTERACTING PROTEIN-RELATED"/>
    <property type="match status" value="1"/>
</dbReference>
<dbReference type="GO" id="GO:0009279">
    <property type="term" value="C:cell outer membrane"/>
    <property type="evidence" value="ECO:0007669"/>
    <property type="project" value="UniProtKB-SubCell"/>
</dbReference>
<evidence type="ECO:0000256" key="3">
    <source>
        <dbReference type="ARBA" id="ARBA00022729"/>
    </source>
</evidence>
<dbReference type="Proteomes" id="UP000501991">
    <property type="component" value="Chromosome"/>
</dbReference>